<proteinExistence type="predicted"/>
<comment type="caution">
    <text evidence="2">The sequence shown here is derived from an EMBL/GenBank/DDBJ whole genome shotgun (WGS) entry which is preliminary data.</text>
</comment>
<dbReference type="Proteomes" id="UP000053797">
    <property type="component" value="Unassembled WGS sequence"/>
</dbReference>
<protein>
    <submittedName>
        <fullName evidence="3">GNAT family N-acetyltransferase</fullName>
    </submittedName>
</protein>
<evidence type="ECO:0000313" key="3">
    <source>
        <dbReference type="EMBL" id="MEI4462285.1"/>
    </source>
</evidence>
<feature type="domain" description="N-acetyltransferase" evidence="1">
    <location>
        <begin position="13"/>
        <end position="156"/>
    </location>
</feature>
<dbReference type="InterPro" id="IPR000182">
    <property type="entry name" value="GNAT_dom"/>
</dbReference>
<dbReference type="Proteomes" id="UP001387110">
    <property type="component" value="Unassembled WGS sequence"/>
</dbReference>
<reference evidence="3 5" key="2">
    <citation type="submission" date="2023-12" db="EMBL/GenBank/DDBJ databases">
        <authorList>
            <person name="Easwaran N."/>
            <person name="Lazarus H.P.S."/>
        </authorList>
    </citation>
    <scope>NUCLEOTIDE SEQUENCE [LARGE SCALE GENOMIC DNA]</scope>
    <source>
        <strain evidence="3 5">VIT-2023</strain>
    </source>
</reference>
<dbReference type="Pfam" id="PF00583">
    <property type="entry name" value="Acetyltransf_1"/>
    <property type="match status" value="1"/>
</dbReference>
<evidence type="ECO:0000313" key="5">
    <source>
        <dbReference type="Proteomes" id="UP001387110"/>
    </source>
</evidence>
<name>A0A0V8GFK6_9BACL</name>
<dbReference type="Gene3D" id="3.40.630.30">
    <property type="match status" value="1"/>
</dbReference>
<gene>
    <name evidence="2" type="ORF">AS033_06650</name>
    <name evidence="3" type="ORF">SZL87_07625</name>
</gene>
<dbReference type="EMBL" id="LNQL01000002">
    <property type="protein sequence ID" value="KSU49051.1"/>
    <property type="molecule type" value="Genomic_DNA"/>
</dbReference>
<dbReference type="SUPFAM" id="SSF55729">
    <property type="entry name" value="Acyl-CoA N-acyltransferases (Nat)"/>
    <property type="match status" value="1"/>
</dbReference>
<dbReference type="RefSeq" id="WP_023467366.1">
    <property type="nucleotide sequence ID" value="NZ_FMYN01000002.1"/>
</dbReference>
<dbReference type="InterPro" id="IPR016181">
    <property type="entry name" value="Acyl_CoA_acyltransferase"/>
</dbReference>
<dbReference type="PROSITE" id="PS51186">
    <property type="entry name" value="GNAT"/>
    <property type="match status" value="1"/>
</dbReference>
<sequence length="156" mass="18012">MIRFEQVTHDHFPIIQSLYASVPAYALLEERVLPLSDSTLQEEFLNPDTVSLIGYVDGEPVLLIDYLPKHPKDGTPWIGLFLLDASQHGTGTSSRLLSAFCDQFLSQEPHIHLAVLPDNLRARRFWEKHEFRYVRTSISNREQQVDVYVYDVSKKK</sequence>
<dbReference type="OrthoDB" id="9782266at2"/>
<dbReference type="EMBL" id="JBAWKY010000002">
    <property type="protein sequence ID" value="MEI4462285.1"/>
    <property type="molecule type" value="Genomic_DNA"/>
</dbReference>
<evidence type="ECO:0000313" key="4">
    <source>
        <dbReference type="Proteomes" id="UP000053797"/>
    </source>
</evidence>
<reference evidence="2 4" key="1">
    <citation type="journal article" date="2015" name="Int. J. Syst. Evol. Microbiol.">
        <title>Exiguobacterium enclense sp. nov., isolated from sediment.</title>
        <authorList>
            <person name="Dastager S.G."/>
            <person name="Mawlankar R."/>
            <person name="Sonalkar V.V."/>
            <person name="Thorat M.N."/>
            <person name="Mual P."/>
            <person name="Verma A."/>
            <person name="Krishnamurthi S."/>
            <person name="Tang S.K."/>
            <person name="Li W.J."/>
        </authorList>
    </citation>
    <scope>NUCLEOTIDE SEQUENCE [LARGE SCALE GENOMIC DNA]</scope>
    <source>
        <strain evidence="2 4">NIO-1109</strain>
    </source>
</reference>
<accession>A0A0V8GFK6</accession>
<dbReference type="AlphaFoldDB" id="A0A0V8GFK6"/>
<evidence type="ECO:0000313" key="2">
    <source>
        <dbReference type="EMBL" id="KSU49051.1"/>
    </source>
</evidence>
<evidence type="ECO:0000259" key="1">
    <source>
        <dbReference type="PROSITE" id="PS51186"/>
    </source>
</evidence>
<organism evidence="2 4">
    <name type="scientific">Exiguobacterium indicum</name>
    <dbReference type="NCBI Taxonomy" id="296995"/>
    <lineage>
        <taxon>Bacteria</taxon>
        <taxon>Bacillati</taxon>
        <taxon>Bacillota</taxon>
        <taxon>Bacilli</taxon>
        <taxon>Bacillales</taxon>
        <taxon>Bacillales Family XII. Incertae Sedis</taxon>
        <taxon>Exiguobacterium</taxon>
    </lineage>
</organism>
<keyword evidence="5" id="KW-1185">Reference proteome</keyword>
<dbReference type="GO" id="GO:0016747">
    <property type="term" value="F:acyltransferase activity, transferring groups other than amino-acyl groups"/>
    <property type="evidence" value="ECO:0007669"/>
    <property type="project" value="InterPro"/>
</dbReference>